<sequence>MGAQLGFLIRKRLLKKPTSVFRLFFEKRRFMKSQLSVSWGCAVRVNFLRTQFFLYGFVALLGEIHGNPGFYL</sequence>
<comment type="caution">
    <text evidence="1">The sequence shown here is derived from an EMBL/GenBank/DDBJ whole genome shotgun (WGS) entry which is preliminary data.</text>
</comment>
<reference evidence="1 2" key="1">
    <citation type="journal article" date="2022" name="Hortic Res">
        <title>A haplotype resolved chromosomal level avocado genome allows analysis of novel avocado genes.</title>
        <authorList>
            <person name="Nath O."/>
            <person name="Fletcher S.J."/>
            <person name="Hayward A."/>
            <person name="Shaw L.M."/>
            <person name="Masouleh A.K."/>
            <person name="Furtado A."/>
            <person name="Henry R.J."/>
            <person name="Mitter N."/>
        </authorList>
    </citation>
    <scope>NUCLEOTIDE SEQUENCE [LARGE SCALE GENOMIC DNA]</scope>
    <source>
        <strain evidence="2">cv. Hass</strain>
    </source>
</reference>
<accession>A0ACC2KK48</accession>
<evidence type="ECO:0000313" key="1">
    <source>
        <dbReference type="EMBL" id="KAJ8621488.1"/>
    </source>
</evidence>
<name>A0ACC2KK48_PERAE</name>
<evidence type="ECO:0000313" key="2">
    <source>
        <dbReference type="Proteomes" id="UP001234297"/>
    </source>
</evidence>
<proteinExistence type="predicted"/>
<dbReference type="EMBL" id="CM056817">
    <property type="protein sequence ID" value="KAJ8621488.1"/>
    <property type="molecule type" value="Genomic_DNA"/>
</dbReference>
<protein>
    <submittedName>
        <fullName evidence="1">Uncharacterized protein</fullName>
    </submittedName>
</protein>
<keyword evidence="2" id="KW-1185">Reference proteome</keyword>
<dbReference type="Proteomes" id="UP001234297">
    <property type="component" value="Chromosome 9"/>
</dbReference>
<organism evidence="1 2">
    <name type="scientific">Persea americana</name>
    <name type="common">Avocado</name>
    <dbReference type="NCBI Taxonomy" id="3435"/>
    <lineage>
        <taxon>Eukaryota</taxon>
        <taxon>Viridiplantae</taxon>
        <taxon>Streptophyta</taxon>
        <taxon>Embryophyta</taxon>
        <taxon>Tracheophyta</taxon>
        <taxon>Spermatophyta</taxon>
        <taxon>Magnoliopsida</taxon>
        <taxon>Magnoliidae</taxon>
        <taxon>Laurales</taxon>
        <taxon>Lauraceae</taxon>
        <taxon>Persea</taxon>
    </lineage>
</organism>
<gene>
    <name evidence="1" type="ORF">MRB53_030017</name>
</gene>